<organism evidence="1 2">
    <name type="scientific">Protea cynaroides</name>
    <dbReference type="NCBI Taxonomy" id="273540"/>
    <lineage>
        <taxon>Eukaryota</taxon>
        <taxon>Viridiplantae</taxon>
        <taxon>Streptophyta</taxon>
        <taxon>Embryophyta</taxon>
        <taxon>Tracheophyta</taxon>
        <taxon>Spermatophyta</taxon>
        <taxon>Magnoliopsida</taxon>
        <taxon>Proteales</taxon>
        <taxon>Proteaceae</taxon>
        <taxon>Protea</taxon>
    </lineage>
</organism>
<comment type="caution">
    <text evidence="1">The sequence shown here is derived from an EMBL/GenBank/DDBJ whole genome shotgun (WGS) entry which is preliminary data.</text>
</comment>
<protein>
    <submittedName>
        <fullName evidence="1">Uncharacterized protein</fullName>
    </submittedName>
</protein>
<evidence type="ECO:0000313" key="1">
    <source>
        <dbReference type="EMBL" id="KAJ4938730.1"/>
    </source>
</evidence>
<name>A0A9Q0GN01_9MAGN</name>
<dbReference type="EMBL" id="JAMYWD010002241">
    <property type="protein sequence ID" value="KAJ4938730.1"/>
    <property type="molecule type" value="Genomic_DNA"/>
</dbReference>
<keyword evidence="2" id="KW-1185">Reference proteome</keyword>
<reference evidence="1" key="1">
    <citation type="journal article" date="2023" name="Plant J.">
        <title>The genome of the king protea, Protea cynaroides.</title>
        <authorList>
            <person name="Chang J."/>
            <person name="Duong T.A."/>
            <person name="Schoeman C."/>
            <person name="Ma X."/>
            <person name="Roodt D."/>
            <person name="Barker N."/>
            <person name="Li Z."/>
            <person name="Van de Peer Y."/>
            <person name="Mizrachi E."/>
        </authorList>
    </citation>
    <scope>NUCLEOTIDE SEQUENCE</scope>
    <source>
        <tissue evidence="1">Young leaves</tissue>
    </source>
</reference>
<dbReference type="AlphaFoldDB" id="A0A9Q0GN01"/>
<proteinExistence type="predicted"/>
<gene>
    <name evidence="1" type="ORF">NE237_026750</name>
</gene>
<sequence length="131" mass="14968">MNKNPSVKNSRACQSPPYFLLSLSLTPLLKFPSVVEWTPLRRFLVTVLIVDLSSDLRQVFVPSSSGRVRKAKTTSFQLFHLDRPKGIYDFVFDVLQGSSFYLQRHNVAINCDLVGDLLFSWDPRFSWGSIV</sequence>
<accession>A0A9Q0GN01</accession>
<dbReference type="Proteomes" id="UP001141806">
    <property type="component" value="Unassembled WGS sequence"/>
</dbReference>
<evidence type="ECO:0000313" key="2">
    <source>
        <dbReference type="Proteomes" id="UP001141806"/>
    </source>
</evidence>